<feature type="compositionally biased region" description="Low complexity" evidence="1">
    <location>
        <begin position="56"/>
        <end position="67"/>
    </location>
</feature>
<evidence type="ECO:0000313" key="4">
    <source>
        <dbReference type="Proteomes" id="UP000245590"/>
    </source>
</evidence>
<proteinExistence type="predicted"/>
<organism evidence="3 4">
    <name type="scientific">Brachybacterium endophyticum</name>
    <dbReference type="NCBI Taxonomy" id="2182385"/>
    <lineage>
        <taxon>Bacteria</taxon>
        <taxon>Bacillati</taxon>
        <taxon>Actinomycetota</taxon>
        <taxon>Actinomycetes</taxon>
        <taxon>Micrococcales</taxon>
        <taxon>Dermabacteraceae</taxon>
        <taxon>Brachybacterium</taxon>
    </lineage>
</organism>
<dbReference type="RefSeq" id="WP_109276476.1">
    <property type="nucleotide sequence ID" value="NZ_QFKX01000005.1"/>
</dbReference>
<keyword evidence="2" id="KW-0472">Membrane</keyword>
<dbReference type="AlphaFoldDB" id="A0A2U2RI11"/>
<dbReference type="Proteomes" id="UP000245590">
    <property type="component" value="Unassembled WGS sequence"/>
</dbReference>
<feature type="compositionally biased region" description="Low complexity" evidence="1">
    <location>
        <begin position="160"/>
        <end position="191"/>
    </location>
</feature>
<evidence type="ECO:0000256" key="1">
    <source>
        <dbReference type="SAM" id="MobiDB-lite"/>
    </source>
</evidence>
<gene>
    <name evidence="3" type="ORF">DEO23_13170</name>
</gene>
<evidence type="ECO:0000313" key="3">
    <source>
        <dbReference type="EMBL" id="PWH05513.1"/>
    </source>
</evidence>
<feature type="region of interest" description="Disordered" evidence="1">
    <location>
        <begin position="1"/>
        <end position="224"/>
    </location>
</feature>
<feature type="transmembrane region" description="Helical" evidence="2">
    <location>
        <begin position="234"/>
        <end position="258"/>
    </location>
</feature>
<evidence type="ECO:0000256" key="2">
    <source>
        <dbReference type="SAM" id="Phobius"/>
    </source>
</evidence>
<sequence>MSESDAEQSTRRHGRRARRLTPEETAQQQVLAAQHTGEQPRTSASPSEPSHDEAGPADAAAASAGSSHVDEGTSSSALPAGRPASRGAVAPPTADAPVPKLRKFGKRARIVEVEPDPDEARDDATAGDTDGSAQSSGENAAAADGAAEADGAGASRGEHSSAGGHAPASASRSTSGPAASAPSSSCTSTATIERDADGVELGELTVSEAPGPKPAPRFEGRVLSRPEQGRGRPLLWIVWVLIALAIIALVVLLATGVLGPGSAQAQGLADHLYGAAAAADPSPSPATLSDLEVTSA</sequence>
<keyword evidence="4" id="KW-1185">Reference proteome</keyword>
<dbReference type="OrthoDB" id="4793838at2"/>
<keyword evidence="2" id="KW-1133">Transmembrane helix</keyword>
<feature type="compositionally biased region" description="Low complexity" evidence="1">
    <location>
        <begin position="88"/>
        <end position="99"/>
    </location>
</feature>
<feature type="compositionally biased region" description="Polar residues" evidence="1">
    <location>
        <begin position="24"/>
        <end position="48"/>
    </location>
</feature>
<name>A0A2U2RI11_9MICO</name>
<protein>
    <submittedName>
        <fullName evidence="3">Uncharacterized protein</fullName>
    </submittedName>
</protein>
<feature type="compositionally biased region" description="Low complexity" evidence="1">
    <location>
        <begin position="126"/>
        <end position="153"/>
    </location>
</feature>
<dbReference type="EMBL" id="QFKX01000005">
    <property type="protein sequence ID" value="PWH05513.1"/>
    <property type="molecule type" value="Genomic_DNA"/>
</dbReference>
<accession>A0A2U2RI11</accession>
<reference evidence="3 4" key="1">
    <citation type="submission" date="2018-05" db="EMBL/GenBank/DDBJ databases">
        <title>Brachybacterium sp. M1HQ-2T, whole genome shotgun sequence.</title>
        <authorList>
            <person name="Tuo L."/>
        </authorList>
    </citation>
    <scope>NUCLEOTIDE SEQUENCE [LARGE SCALE GENOMIC DNA]</scope>
    <source>
        <strain evidence="3 4">M1HQ-2</strain>
    </source>
</reference>
<keyword evidence="2" id="KW-0812">Transmembrane</keyword>
<comment type="caution">
    <text evidence="3">The sequence shown here is derived from an EMBL/GenBank/DDBJ whole genome shotgun (WGS) entry which is preliminary data.</text>
</comment>